<reference evidence="2" key="1">
    <citation type="submission" date="2017-10" db="EMBL/GenBank/DDBJ databases">
        <authorList>
            <person name="Skurnik M."/>
        </authorList>
    </citation>
    <scope>NUCLEOTIDE SEQUENCE [LARGE SCALE GENOMIC DNA]</scope>
    <source>
        <strain evidence="2">fHe-Yen9-03</strain>
    </source>
</reference>
<dbReference type="Proteomes" id="UP000241364">
    <property type="component" value="Chromosome i"/>
</dbReference>
<dbReference type="Pfam" id="PF13384">
    <property type="entry name" value="HTH_23"/>
    <property type="match status" value="1"/>
</dbReference>
<gene>
    <name evidence="1" type="primary">g463</name>
</gene>
<organism evidence="1 2">
    <name type="scientific">Yersinia phage fHe-Yen9-03</name>
    <dbReference type="NCBI Taxonomy" id="2052743"/>
    <lineage>
        <taxon>Viruses</taxon>
        <taxon>Duplodnaviria</taxon>
        <taxon>Heunggongvirae</taxon>
        <taxon>Uroviricota</taxon>
        <taxon>Caudoviricetes</taxon>
        <taxon>Eneladusvirus</taxon>
        <taxon>Eneladusvirus Yen904</taxon>
    </lineage>
</organism>
<dbReference type="Gene3D" id="1.10.10.60">
    <property type="entry name" value="Homeodomain-like"/>
    <property type="match status" value="1"/>
</dbReference>
<protein>
    <submittedName>
        <fullName evidence="1">Uncharacterized protein</fullName>
    </submittedName>
</protein>
<dbReference type="SUPFAM" id="SSF48695">
    <property type="entry name" value="Multiheme cytochromes"/>
    <property type="match status" value="1"/>
</dbReference>
<evidence type="ECO:0000313" key="1">
    <source>
        <dbReference type="EMBL" id="SOK59271.1"/>
    </source>
</evidence>
<evidence type="ECO:0000313" key="2">
    <source>
        <dbReference type="Proteomes" id="UP000241364"/>
    </source>
</evidence>
<proteinExistence type="predicted"/>
<dbReference type="InterPro" id="IPR036280">
    <property type="entry name" value="Multihaem_cyt_sf"/>
</dbReference>
<sequence length="223" mass="25619">MECLNCGHETKNVKFCSRSCSVTFSNKNRKLSQETKSKISKKMQNKVNPEDIKQCHTDGLTVPEIVDKLGCTKTTVYKWLEFYGLEKRPVKYKNSETGYYCKCGETNPDNFYGKKRTVCSKCHNKSVVEAGKDKREHALSILGNKCINCDYNEFSCSLDIHHSDSSIKDTNFSSMRGWSIERIEKEIKSCVLLCRNCHSAYHSGLLNIDDKIQKDIEKRNETQ</sequence>
<accession>A0A2C9CZJ6</accession>
<dbReference type="EMBL" id="LT960552">
    <property type="protein sequence ID" value="SOK59271.1"/>
    <property type="molecule type" value="Genomic_DNA"/>
</dbReference>
<name>A0A2C9CZJ6_9CAUD</name>